<dbReference type="PANTHER" id="PTHR30349:SF41">
    <property type="entry name" value="INTEGRASE_RECOMBINASE PROTEIN MJ0367-RELATED"/>
    <property type="match status" value="1"/>
</dbReference>
<dbReference type="PROSITE" id="PS51900">
    <property type="entry name" value="CB"/>
    <property type="match status" value="1"/>
</dbReference>
<comment type="similarity">
    <text evidence="1">Belongs to the 'phage' integrase family.</text>
</comment>
<dbReference type="SUPFAM" id="SSF56349">
    <property type="entry name" value="DNA breaking-rejoining enzymes"/>
    <property type="match status" value="1"/>
</dbReference>
<evidence type="ECO:0000313" key="8">
    <source>
        <dbReference type="EMBL" id="OGZ95195.1"/>
    </source>
</evidence>
<evidence type="ECO:0000256" key="3">
    <source>
        <dbReference type="ARBA" id="ARBA00023125"/>
    </source>
</evidence>
<dbReference type="Pfam" id="PF00589">
    <property type="entry name" value="Phage_integrase"/>
    <property type="match status" value="1"/>
</dbReference>
<dbReference type="GO" id="GO:0003677">
    <property type="term" value="F:DNA binding"/>
    <property type="evidence" value="ECO:0007669"/>
    <property type="project" value="UniProtKB-UniRule"/>
</dbReference>
<evidence type="ECO:0000259" key="6">
    <source>
        <dbReference type="PROSITE" id="PS51898"/>
    </source>
</evidence>
<comment type="caution">
    <text evidence="8">The sequence shown here is derived from an EMBL/GenBank/DDBJ whole genome shotgun (WGS) entry which is preliminary data.</text>
</comment>
<evidence type="ECO:0008006" key="10">
    <source>
        <dbReference type="Google" id="ProtNLM"/>
    </source>
</evidence>
<reference evidence="8 9" key="1">
    <citation type="journal article" date="2016" name="Nat. Commun.">
        <title>Thousands of microbial genomes shed light on interconnected biogeochemical processes in an aquifer system.</title>
        <authorList>
            <person name="Anantharaman K."/>
            <person name="Brown C.T."/>
            <person name="Hug L.A."/>
            <person name="Sharon I."/>
            <person name="Castelle C.J."/>
            <person name="Probst A.J."/>
            <person name="Thomas B.C."/>
            <person name="Singh A."/>
            <person name="Wilkins M.J."/>
            <person name="Karaoz U."/>
            <person name="Brodie E.L."/>
            <person name="Williams K.H."/>
            <person name="Hubbard S.S."/>
            <person name="Banfield J.F."/>
        </authorList>
    </citation>
    <scope>NUCLEOTIDE SEQUENCE [LARGE SCALE GENOMIC DNA]</scope>
</reference>
<evidence type="ECO:0000256" key="4">
    <source>
        <dbReference type="ARBA" id="ARBA00023172"/>
    </source>
</evidence>
<dbReference type="InterPro" id="IPR002104">
    <property type="entry name" value="Integrase_catalytic"/>
</dbReference>
<dbReference type="Gene3D" id="1.10.443.10">
    <property type="entry name" value="Intergrase catalytic core"/>
    <property type="match status" value="1"/>
</dbReference>
<dbReference type="GO" id="GO:0015074">
    <property type="term" value="P:DNA integration"/>
    <property type="evidence" value="ECO:0007669"/>
    <property type="project" value="UniProtKB-KW"/>
</dbReference>
<name>A0A1G2K751_9BACT</name>
<dbReference type="Proteomes" id="UP000177152">
    <property type="component" value="Unassembled WGS sequence"/>
</dbReference>
<organism evidence="8 9">
    <name type="scientific">Candidatus Sungbacteria bacterium RIFCSPHIGHO2_01_FULL_47_32</name>
    <dbReference type="NCBI Taxonomy" id="1802264"/>
    <lineage>
        <taxon>Bacteria</taxon>
        <taxon>Candidatus Sungiibacteriota</taxon>
    </lineage>
</organism>
<keyword evidence="4" id="KW-0233">DNA recombination</keyword>
<evidence type="ECO:0000313" key="9">
    <source>
        <dbReference type="Proteomes" id="UP000177152"/>
    </source>
</evidence>
<dbReference type="InterPro" id="IPR011010">
    <property type="entry name" value="DNA_brk_join_enz"/>
</dbReference>
<sequence>MNLERLLKDYLEHLEIEKNRSLKTVENYERYLKRFLEFTKVSSPKDISDDVVREFRLQLNRMRDRFDHTLKRQTQFYHLIALRNFLKYMAKRDIKTLAAEKIELGKVSQLQVEFLEGEEVNRLLSATSGNSLQNFRDRALLELLFSTGLRISELCSLNRESVNLARDEFSIRGKGQKIRVVFLSSEAKATLKTYLDKRADIEEPLFVSAPKGKKTQNSNPTRLTPRSIQRLIKKYSAAAGITKRVTPHTLRHSFGTDLLRSGADLRSVQALLGHSSITTTQRYTHVTDSVLRDIHKKYHGQTLKVKK</sequence>
<proteinExistence type="inferred from homology"/>
<dbReference type="AlphaFoldDB" id="A0A1G2K751"/>
<dbReference type="Gene3D" id="1.10.150.130">
    <property type="match status" value="1"/>
</dbReference>
<dbReference type="InterPro" id="IPR010998">
    <property type="entry name" value="Integrase_recombinase_N"/>
</dbReference>
<feature type="domain" description="Core-binding (CB)" evidence="7">
    <location>
        <begin position="1"/>
        <end position="90"/>
    </location>
</feature>
<dbReference type="EMBL" id="MHQC01000016">
    <property type="protein sequence ID" value="OGZ95195.1"/>
    <property type="molecule type" value="Genomic_DNA"/>
</dbReference>
<accession>A0A1G2K751</accession>
<dbReference type="PANTHER" id="PTHR30349">
    <property type="entry name" value="PHAGE INTEGRASE-RELATED"/>
    <property type="match status" value="1"/>
</dbReference>
<feature type="domain" description="Tyr recombinase" evidence="6">
    <location>
        <begin position="110"/>
        <end position="296"/>
    </location>
</feature>
<keyword evidence="2" id="KW-0229">DNA integration</keyword>
<dbReference type="NCBIfam" id="NF040815">
    <property type="entry name" value="recomb_XerA_Arch"/>
    <property type="match status" value="1"/>
</dbReference>
<evidence type="ECO:0000256" key="5">
    <source>
        <dbReference type="PROSITE-ProRule" id="PRU01248"/>
    </source>
</evidence>
<dbReference type="InterPro" id="IPR050090">
    <property type="entry name" value="Tyrosine_recombinase_XerCD"/>
</dbReference>
<keyword evidence="3 5" id="KW-0238">DNA-binding</keyword>
<dbReference type="Pfam" id="PF02899">
    <property type="entry name" value="Phage_int_SAM_1"/>
    <property type="match status" value="1"/>
</dbReference>
<dbReference type="CDD" id="cd00798">
    <property type="entry name" value="INT_XerDC_C"/>
    <property type="match status" value="1"/>
</dbReference>
<dbReference type="InterPro" id="IPR044068">
    <property type="entry name" value="CB"/>
</dbReference>
<evidence type="ECO:0000259" key="7">
    <source>
        <dbReference type="PROSITE" id="PS51900"/>
    </source>
</evidence>
<protein>
    <recommendedName>
        <fullName evidence="10">Tyrosine recombinase XerC</fullName>
    </recommendedName>
</protein>
<dbReference type="GO" id="GO:0006310">
    <property type="term" value="P:DNA recombination"/>
    <property type="evidence" value="ECO:0007669"/>
    <property type="project" value="UniProtKB-KW"/>
</dbReference>
<gene>
    <name evidence="8" type="ORF">A2633_00205</name>
</gene>
<dbReference type="PROSITE" id="PS51898">
    <property type="entry name" value="TYR_RECOMBINASE"/>
    <property type="match status" value="1"/>
</dbReference>
<dbReference type="InterPro" id="IPR013762">
    <property type="entry name" value="Integrase-like_cat_sf"/>
</dbReference>
<evidence type="ECO:0000256" key="2">
    <source>
        <dbReference type="ARBA" id="ARBA00022908"/>
    </source>
</evidence>
<dbReference type="InterPro" id="IPR004107">
    <property type="entry name" value="Integrase_SAM-like_N"/>
</dbReference>
<evidence type="ECO:0000256" key="1">
    <source>
        <dbReference type="ARBA" id="ARBA00008857"/>
    </source>
</evidence>